<dbReference type="InterPro" id="IPR006645">
    <property type="entry name" value="NGN-like_dom"/>
</dbReference>
<dbReference type="EMBL" id="CP051461">
    <property type="protein sequence ID" value="QJC55760.1"/>
    <property type="molecule type" value="Genomic_DNA"/>
</dbReference>
<dbReference type="SUPFAM" id="SSF82679">
    <property type="entry name" value="N-utilization substance G protein NusG, N-terminal domain"/>
    <property type="match status" value="1"/>
</dbReference>
<keyword evidence="3" id="KW-0804">Transcription</keyword>
<evidence type="ECO:0000256" key="3">
    <source>
        <dbReference type="ARBA" id="ARBA00023163"/>
    </source>
</evidence>
<protein>
    <submittedName>
        <fullName evidence="5">Transcription antitermination protein RfaH</fullName>
    </submittedName>
</protein>
<dbReference type="Gene3D" id="3.30.70.940">
    <property type="entry name" value="NusG, N-terminal domain"/>
    <property type="match status" value="1"/>
</dbReference>
<dbReference type="SUPFAM" id="SSF50104">
    <property type="entry name" value="Translation proteins SH3-like domain"/>
    <property type="match status" value="1"/>
</dbReference>
<evidence type="ECO:0000256" key="2">
    <source>
        <dbReference type="ARBA" id="ARBA00023015"/>
    </source>
</evidence>
<dbReference type="InterPro" id="IPR008991">
    <property type="entry name" value="Translation_prot_SH3-like_sf"/>
</dbReference>
<dbReference type="GO" id="GO:0005829">
    <property type="term" value="C:cytosol"/>
    <property type="evidence" value="ECO:0007669"/>
    <property type="project" value="TreeGrafter"/>
</dbReference>
<evidence type="ECO:0000313" key="5">
    <source>
        <dbReference type="EMBL" id="QJC55760.1"/>
    </source>
</evidence>
<gene>
    <name evidence="5" type="primary">rfaH</name>
    <name evidence="5" type="ORF">HC248_01043</name>
</gene>
<dbReference type="PANTHER" id="PTHR30265:SF7">
    <property type="entry name" value="TRANSCRIPTION ANTITERMINATION PROTEIN RFAH"/>
    <property type="match status" value="1"/>
</dbReference>
<dbReference type="AlphaFoldDB" id="A0A6H2H7F1"/>
<dbReference type="InterPro" id="IPR043425">
    <property type="entry name" value="NusG-like"/>
</dbReference>
<evidence type="ECO:0000313" key="6">
    <source>
        <dbReference type="Proteomes" id="UP000502041"/>
    </source>
</evidence>
<dbReference type="Pfam" id="PF02357">
    <property type="entry name" value="NusG"/>
    <property type="match status" value="1"/>
</dbReference>
<feature type="domain" description="NusG-like N-terminal" evidence="4">
    <location>
        <begin position="24"/>
        <end position="118"/>
    </location>
</feature>
<dbReference type="InterPro" id="IPR036735">
    <property type="entry name" value="NGN_dom_sf"/>
</dbReference>
<keyword evidence="1" id="KW-0889">Transcription antitermination</keyword>
<evidence type="ECO:0000259" key="4">
    <source>
        <dbReference type="Pfam" id="PF02357"/>
    </source>
</evidence>
<dbReference type="PANTHER" id="PTHR30265">
    <property type="entry name" value="RHO-INTERACTING TRANSCRIPTION TERMINATION FACTOR NUSG"/>
    <property type="match status" value="1"/>
</dbReference>
<keyword evidence="2" id="KW-0805">Transcription regulation</keyword>
<sequence length="188" mass="21202">MAADILHPETDIDIANPKLVCADKAWFLAWTRPRLEIVAEQNLRQQEFDVYLPLYKSIKKNETGNHAVFEPMFPRYIFFRPSSVKQSIALVRSSRGVGNVVSFGHIPATISADTLTAIRLFEQVRNTTDIEKLNPIRKGAKVKFFNPAFEGIEGLIQSISKQRVTVLLEILGRQQVLTVTPNQIKLAA</sequence>
<evidence type="ECO:0000256" key="1">
    <source>
        <dbReference type="ARBA" id="ARBA00022814"/>
    </source>
</evidence>
<dbReference type="RefSeq" id="WP_168921576.1">
    <property type="nucleotide sequence ID" value="NZ_CP051461.1"/>
</dbReference>
<proteinExistence type="predicted"/>
<dbReference type="Proteomes" id="UP000502041">
    <property type="component" value="Chromosome"/>
</dbReference>
<dbReference type="GO" id="GO:0006354">
    <property type="term" value="P:DNA-templated transcription elongation"/>
    <property type="evidence" value="ECO:0007669"/>
    <property type="project" value="InterPro"/>
</dbReference>
<dbReference type="GO" id="GO:0031564">
    <property type="term" value="P:transcription antitermination"/>
    <property type="evidence" value="ECO:0007669"/>
    <property type="project" value="UniProtKB-KW"/>
</dbReference>
<keyword evidence="6" id="KW-1185">Reference proteome</keyword>
<name>A0A6H2H7F1_9BURK</name>
<reference evidence="5 6" key="1">
    <citation type="submission" date="2020-04" db="EMBL/GenBank/DDBJ databases">
        <title>Complete genome of a Psychrophilic, Marine, Gas Vacuolate Bacterium Polaromonas vacuolata KCTC 22033T.</title>
        <authorList>
            <person name="Hwang K."/>
            <person name="Kim K.M."/>
        </authorList>
    </citation>
    <scope>NUCLEOTIDE SEQUENCE [LARGE SCALE GENOMIC DNA]</scope>
    <source>
        <strain evidence="5 6">KCTC 22033</strain>
    </source>
</reference>
<accession>A0A6H2H7F1</accession>
<organism evidence="5 6">
    <name type="scientific">Polaromonas vacuolata</name>
    <dbReference type="NCBI Taxonomy" id="37448"/>
    <lineage>
        <taxon>Bacteria</taxon>
        <taxon>Pseudomonadati</taxon>
        <taxon>Pseudomonadota</taxon>
        <taxon>Betaproteobacteria</taxon>
        <taxon>Burkholderiales</taxon>
        <taxon>Comamonadaceae</taxon>
        <taxon>Polaromonas</taxon>
    </lineage>
</organism>
<dbReference type="KEGG" id="pvac:HC248_01043"/>